<comment type="caution">
    <text evidence="8">The sequence shown here is derived from an EMBL/GenBank/DDBJ whole genome shotgun (WGS) entry which is preliminary data.</text>
</comment>
<evidence type="ECO:0000256" key="3">
    <source>
        <dbReference type="ARBA" id="ARBA00022630"/>
    </source>
</evidence>
<dbReference type="GO" id="GO:0005886">
    <property type="term" value="C:plasma membrane"/>
    <property type="evidence" value="ECO:0007669"/>
    <property type="project" value="TreeGrafter"/>
</dbReference>
<dbReference type="GO" id="GO:0003995">
    <property type="term" value="F:acyl-CoA dehydrogenase activity"/>
    <property type="evidence" value="ECO:0007669"/>
    <property type="project" value="TreeGrafter"/>
</dbReference>
<gene>
    <name evidence="8" type="primary">dcaA</name>
    <name evidence="8" type="ORF">LPJSA22_00164</name>
    <name evidence="7" type="ORF">Nizo2260_0246</name>
</gene>
<comment type="similarity">
    <text evidence="2">Belongs to the acyl-CoA dehydrogenase family.</text>
</comment>
<dbReference type="InterPro" id="IPR037069">
    <property type="entry name" value="AcylCoA_DH/ox_N_sf"/>
</dbReference>
<dbReference type="PATRIC" id="fig|1590.142.peg.158"/>
<dbReference type="InterPro" id="IPR046373">
    <property type="entry name" value="Acyl-CoA_Oxase/DH_mid-dom_sf"/>
</dbReference>
<dbReference type="OMA" id="LYREAPM"/>
<sequence length="513" mass="53926">MELHLTARQTGLWQRLMALAREQLMGLAMQMESTGKVDRPTLTTLAQQLALDDPLPDDRLSQRVLSTLALAQSSAGLAMSFASSWQVEDAILTFGTPQQRQRYCAQSGVFGLAALPEQVMASSTVKATPVTAGWQLSGAVKTVLNVTQATEYLVLAQTPPNATGAFVISADQPGVTVSQPITPLGLHGLTIADVQLTDVPVTAADQIGQLGQGQRVMQRAQSLGQLFAGAITAGIWQHATDQARQLALTEQPPLTALAPAMAITAALQTSVYNAAQQADDERPFTDAAQLAAMFASQNALAPFKILMPLIGDLAYTQHSPLSALQNDVATLPLIVGTDTQLALTFATTSLNDEVADVPTTGPHTAPEHLVVADLHRVVKRLNLTRDVPVNVGSIATAKRVVALGRGAMEPAVLLQAQQLAKWIGAALAVTQPLTAMEQFSIEQQIGASAVTVAPEVLINIGVAGDDDYLAGMAGAQHVLSVNTDEQAPIFKHSQQIFVGGAAEFLAGMVAALN</sequence>
<protein>
    <submittedName>
        <fullName evidence="8">Acyl-CoA dehydrogenase family member 9, mitochondrial</fullName>
        <ecNumber evidence="8">1.3.99.-</ecNumber>
    </submittedName>
</protein>
<dbReference type="Pfam" id="PF00766">
    <property type="entry name" value="ETF_alpha"/>
    <property type="match status" value="1"/>
</dbReference>
<evidence type="ECO:0000313" key="7">
    <source>
        <dbReference type="EMBL" id="KZU08593.1"/>
    </source>
</evidence>
<dbReference type="SUPFAM" id="SSF47203">
    <property type="entry name" value="Acyl-CoA dehydrogenase C-terminal domain-like"/>
    <property type="match status" value="1"/>
</dbReference>
<dbReference type="PANTHER" id="PTHR43884:SF19">
    <property type="entry name" value="ACYL-COA DEHYDROGENASE FADE4-RELATED"/>
    <property type="match status" value="1"/>
</dbReference>
<evidence type="ECO:0000256" key="1">
    <source>
        <dbReference type="ARBA" id="ARBA00001974"/>
    </source>
</evidence>
<comment type="cofactor">
    <cofactor evidence="1">
        <name>FAD</name>
        <dbReference type="ChEBI" id="CHEBI:57692"/>
    </cofactor>
</comment>
<dbReference type="Proteomes" id="UP000094892">
    <property type="component" value="Unassembled WGS sequence"/>
</dbReference>
<proteinExistence type="inferred from homology"/>
<feature type="domain" description="Electron transfer flavoprotein alpha subunit C-terminal" evidence="6">
    <location>
        <begin position="394"/>
        <end position="472"/>
    </location>
</feature>
<evidence type="ECO:0000256" key="4">
    <source>
        <dbReference type="ARBA" id="ARBA00022827"/>
    </source>
</evidence>
<dbReference type="Pfam" id="PF00441">
    <property type="entry name" value="Acyl-CoA_dh_1"/>
    <property type="match status" value="1"/>
</dbReference>
<evidence type="ECO:0000259" key="5">
    <source>
        <dbReference type="Pfam" id="PF00441"/>
    </source>
</evidence>
<dbReference type="SUPFAM" id="SSF52467">
    <property type="entry name" value="DHS-like NAD/FAD-binding domain"/>
    <property type="match status" value="1"/>
</dbReference>
<keyword evidence="3" id="KW-0285">Flavoprotein</keyword>
<dbReference type="InterPro" id="IPR029035">
    <property type="entry name" value="DHS-like_NAD/FAD-binding_dom"/>
</dbReference>
<dbReference type="RefSeq" id="WP_003641759.1">
    <property type="nucleotide sequence ID" value="NZ_AP028153.1"/>
</dbReference>
<keyword evidence="8" id="KW-0560">Oxidoreductase</keyword>
<evidence type="ECO:0000256" key="2">
    <source>
        <dbReference type="ARBA" id="ARBA00009347"/>
    </source>
</evidence>
<feature type="domain" description="Acyl-CoA dehydrogenase/oxidase C-terminal" evidence="5">
    <location>
        <begin position="214"/>
        <end position="339"/>
    </location>
</feature>
<dbReference type="InterPro" id="IPR009075">
    <property type="entry name" value="AcylCo_DH/oxidase_C"/>
</dbReference>
<dbReference type="EC" id="1.3.99.-" evidence="8"/>
<dbReference type="EMBL" id="MCOL01000001">
    <property type="protein sequence ID" value="ODO60231.1"/>
    <property type="molecule type" value="Genomic_DNA"/>
</dbReference>
<evidence type="ECO:0000259" key="6">
    <source>
        <dbReference type="Pfam" id="PF00766"/>
    </source>
</evidence>
<reference evidence="7 9" key="1">
    <citation type="submission" date="2016-03" db="EMBL/GenBank/DDBJ databases">
        <title>Comparative genomics of 54 Lactobacillus plantarum strains reveals genomic uncoupling from niche constraints.</title>
        <authorList>
            <person name="Martino M.E."/>
        </authorList>
    </citation>
    <scope>NUCLEOTIDE SEQUENCE [LARGE SCALE GENOMIC DNA]</scope>
    <source>
        <strain evidence="7 9">Nizo2260</strain>
    </source>
</reference>
<accession>A0A0G9FDE0</accession>
<dbReference type="InterPro" id="IPR009100">
    <property type="entry name" value="AcylCoA_DH/oxidase_NM_dom_sf"/>
</dbReference>
<dbReference type="Gene3D" id="2.40.110.10">
    <property type="entry name" value="Butyryl-CoA Dehydrogenase, subunit A, domain 2"/>
    <property type="match status" value="1"/>
</dbReference>
<evidence type="ECO:0000313" key="9">
    <source>
        <dbReference type="Proteomes" id="UP000076989"/>
    </source>
</evidence>
<evidence type="ECO:0000313" key="10">
    <source>
        <dbReference type="Proteomes" id="UP000094892"/>
    </source>
</evidence>
<dbReference type="InterPro" id="IPR036250">
    <property type="entry name" value="AcylCo_DH-like_C"/>
</dbReference>
<dbReference type="Gene3D" id="3.40.50.1220">
    <property type="entry name" value="TPP-binding domain"/>
    <property type="match status" value="1"/>
</dbReference>
<dbReference type="InterPro" id="IPR014731">
    <property type="entry name" value="ETF_asu_C"/>
</dbReference>
<dbReference type="SUPFAM" id="SSF56645">
    <property type="entry name" value="Acyl-CoA dehydrogenase NM domain-like"/>
    <property type="match status" value="1"/>
</dbReference>
<dbReference type="Proteomes" id="UP000076989">
    <property type="component" value="Unassembled WGS sequence"/>
</dbReference>
<dbReference type="GO" id="GO:0050660">
    <property type="term" value="F:flavin adenine dinucleotide binding"/>
    <property type="evidence" value="ECO:0007669"/>
    <property type="project" value="InterPro"/>
</dbReference>
<dbReference type="PANTHER" id="PTHR43884">
    <property type="entry name" value="ACYL-COA DEHYDROGENASE"/>
    <property type="match status" value="1"/>
</dbReference>
<dbReference type="EMBL" id="LUWI01000005">
    <property type="protein sequence ID" value="KZU08593.1"/>
    <property type="molecule type" value="Genomic_DNA"/>
</dbReference>
<dbReference type="AlphaFoldDB" id="A0A0G9FDE0"/>
<name>A0A0G9FDE0_LACPN</name>
<reference evidence="8 10" key="2">
    <citation type="submission" date="2016-08" db="EMBL/GenBank/DDBJ databases">
        <title>Genome sequencing of Lactobacillus plantarum JSA22, isolated from fermented soybean paste.</title>
        <authorList>
            <person name="Choi H.S."/>
        </authorList>
    </citation>
    <scope>NUCLEOTIDE SEQUENCE [LARGE SCALE GENOMIC DNA]</scope>
    <source>
        <strain evidence="8 10">JSA22</strain>
    </source>
</reference>
<keyword evidence="4" id="KW-0274">FAD</keyword>
<evidence type="ECO:0000313" key="8">
    <source>
        <dbReference type="EMBL" id="ODO60231.1"/>
    </source>
</evidence>
<dbReference type="Gene3D" id="1.20.140.10">
    <property type="entry name" value="Butyryl-CoA Dehydrogenase, subunit A, domain 3"/>
    <property type="match status" value="1"/>
</dbReference>
<organism evidence="8 10">
    <name type="scientific">Lactiplantibacillus plantarum</name>
    <name type="common">Lactobacillus plantarum</name>
    <dbReference type="NCBI Taxonomy" id="1590"/>
    <lineage>
        <taxon>Bacteria</taxon>
        <taxon>Bacillati</taxon>
        <taxon>Bacillota</taxon>
        <taxon>Bacilli</taxon>
        <taxon>Lactobacillales</taxon>
        <taxon>Lactobacillaceae</taxon>
        <taxon>Lactiplantibacillus</taxon>
    </lineage>
</organism>
<dbReference type="Gene3D" id="1.10.540.10">
    <property type="entry name" value="Acyl-CoA dehydrogenase/oxidase, N-terminal domain"/>
    <property type="match status" value="1"/>
</dbReference>